<name>A0A5C2SS55_9APHY</name>
<evidence type="ECO:0000259" key="4">
    <source>
        <dbReference type="Pfam" id="PF08626"/>
    </source>
</evidence>
<evidence type="ECO:0000259" key="7">
    <source>
        <dbReference type="Pfam" id="PF26282"/>
    </source>
</evidence>
<keyword evidence="2" id="KW-0333">Golgi apparatus</keyword>
<dbReference type="PANTHER" id="PTHR21512">
    <property type="entry name" value="TRAFFICKING PROTEIN PARTICLE COMPLEX SUBUNIT 9"/>
    <property type="match status" value="1"/>
</dbReference>
<dbReference type="InterPro" id="IPR058563">
    <property type="entry name" value="Trs120_TRAPPC9_N"/>
</dbReference>
<dbReference type="InterPro" id="IPR058564">
    <property type="entry name" value="TPR_TRAPPC9_Trs120"/>
</dbReference>
<feature type="region of interest" description="Disordered" evidence="3">
    <location>
        <begin position="210"/>
        <end position="283"/>
    </location>
</feature>
<feature type="compositionally biased region" description="Basic and acidic residues" evidence="3">
    <location>
        <begin position="859"/>
        <end position="873"/>
    </location>
</feature>
<evidence type="ECO:0000256" key="2">
    <source>
        <dbReference type="ARBA" id="ARBA00023034"/>
    </source>
</evidence>
<dbReference type="Pfam" id="PF26251">
    <property type="entry name" value="TPR_TRAPPC9-Trs120"/>
    <property type="match status" value="1"/>
</dbReference>
<feature type="region of interest" description="Disordered" evidence="3">
    <location>
        <begin position="853"/>
        <end position="891"/>
    </location>
</feature>
<dbReference type="InterPro" id="IPR058567">
    <property type="entry name" value="Ig_TRAPPC9_Trs120_3rd"/>
</dbReference>
<feature type="domain" description="Trs120/TRAPPC9 TPR region" evidence="5">
    <location>
        <begin position="370"/>
        <end position="691"/>
    </location>
</feature>
<dbReference type="STRING" id="1328759.A0A5C2SS55"/>
<evidence type="ECO:0000313" key="8">
    <source>
        <dbReference type="EMBL" id="RPD66244.1"/>
    </source>
</evidence>
<feature type="domain" description="Trs120/TRAPPC9 N-terminal" evidence="4">
    <location>
        <begin position="10"/>
        <end position="349"/>
    </location>
</feature>
<feature type="compositionally biased region" description="Polar residues" evidence="3">
    <location>
        <begin position="878"/>
        <end position="891"/>
    </location>
</feature>
<organism evidence="8 9">
    <name type="scientific">Lentinus tigrinus ALCF2SS1-6</name>
    <dbReference type="NCBI Taxonomy" id="1328759"/>
    <lineage>
        <taxon>Eukaryota</taxon>
        <taxon>Fungi</taxon>
        <taxon>Dikarya</taxon>
        <taxon>Basidiomycota</taxon>
        <taxon>Agaricomycotina</taxon>
        <taxon>Agaricomycetes</taxon>
        <taxon>Polyporales</taxon>
        <taxon>Polyporaceae</taxon>
        <taxon>Lentinus</taxon>
    </lineage>
</organism>
<gene>
    <name evidence="8" type="ORF">L227DRAFT_137660</name>
</gene>
<evidence type="ECO:0000259" key="6">
    <source>
        <dbReference type="Pfam" id="PF26254"/>
    </source>
</evidence>
<evidence type="ECO:0008006" key="10">
    <source>
        <dbReference type="Google" id="ProtNLM"/>
    </source>
</evidence>
<evidence type="ECO:0000313" key="9">
    <source>
        <dbReference type="Proteomes" id="UP000313359"/>
    </source>
</evidence>
<dbReference type="Proteomes" id="UP000313359">
    <property type="component" value="Unassembled WGS sequence"/>
</dbReference>
<dbReference type="Pfam" id="PF26254">
    <property type="entry name" value="Ig_TRAPPC9-Trs120_1st"/>
    <property type="match status" value="1"/>
</dbReference>
<dbReference type="Pfam" id="PF26282">
    <property type="entry name" value="Ig_TRAPPC9-Trs120_3rd"/>
    <property type="match status" value="1"/>
</dbReference>
<dbReference type="GO" id="GO:0005802">
    <property type="term" value="C:trans-Golgi network"/>
    <property type="evidence" value="ECO:0007669"/>
    <property type="project" value="TreeGrafter"/>
</dbReference>
<feature type="region of interest" description="Disordered" evidence="3">
    <location>
        <begin position="598"/>
        <end position="618"/>
    </location>
</feature>
<dbReference type="InterPro" id="IPR013935">
    <property type="entry name" value="Trs120_TRAPPC9"/>
</dbReference>
<sequence length="1369" mass="150335">MESFAYGSLAQIRVLLLPVGNVRRSTFERWALDIKSIDTIRLGDISTDVKDERSRFMPNHQLASGCLHLSYPSHPPPDSHAPLSVFRMSDFPLAVIGIASCGPNDSLATILAQFQNALHEVFPASSMFPLAGNCFVFEESDSTTNINLGDNFPGLVVIPSVMGHKKTYVGTLIADLCSKVLVELGAVAQTLENPLGNEYLNASLFPNLPPPSEMPRSLDDEPRRDSLPLLPSHNSQPDLNGQLRAKTPLGLKRASTMSPGLLPNRHSSLPPSPAPGSLKKRPTTIGAASSHGRFFKVLADFFLLAGRLEEASIWYNEAIVLCKAPQDIAWHASALEGLATVPIVEAWSSTHGINGAANDKNPWMDVADKLTQAIALYQRAVPASEPEATLSLLAYLYCSSVLRHSTLLYSVWSSKGWGPLAFTAMLQPSPSPFLPATLSNNASPTSSSSARNTYAALERLTVITGITRAQIAASISQAHGPWLCHLDPRERVRILEYIAAMFGALGYVRKEAYLLREVLACLMDMVVCGREESGSGSARVLSAGLGNRNNSLNVMTAQGTVGIRENERTDGNDSILHIVKHICRVHGIDLEAVRLLDSDTPSRNSCSSRADEDAEGEDDLAHALQEPFGWPELQLDIVREAIAVAEALPDHIAVAQFALSSLKLLHPVMSPRDQHDIYSQASKAMMIAKRRGDVRAVDYWSGQPITGIAVLPLPLVRMPIEKPISLLSQNSTGATSIITGVRDPFLYNPRKALQGQTKTVLVQNEPFDLVVTLRNPYVFDLELQSLQLSTSGVTFVSKAFAVVVPANSFHPVTITGRATEPGTLVVRGCIVQAPGGVSREFVLPLATEEEEERKSSRRSAIECETGRSKHSGLDSRPWQKSSKRGSTQVTTSSSIKKTVRFIECIVVPEQPLLRIRRTSLTHGAVMLYNGEMSTIRITLENVSTLPVDLIRLTFDDSTIAPAQQALSEGELSVFDTYETEYDLVHRPVFTWSSEREPQEIGPGQKRVITVNCFGKVGCTNGVVHVSYAHIRRSQDTLQEPSEVFHTRQLSYPVLVTVYHMLECHAMDILSYSGATTTLPPSTTDDSDETTPEARARKALLHVGDIADWCIFSIEVRNTYGLPFEVTFERHQEGAEHASITSLVPPGSTSRIVLPIKKISLSEDHVSRPIPMLSDRQYVVSSSKLSAEEERSQRELFWYREELFKVVHGRWRETGGTRAGNLSLRQQRMSLPMLEALRVETARVRMSLVRYDEDGKEQPVPVDPAGTKYLPPWNEFVYLRTSITNLSPADLVLTLNLELEPAQHVVYQGELADISVGRLAKGETHDVETPLTFIACGRFDFSAEIWALGRTPESGLVGHGKMRIDVSGDP</sequence>
<dbReference type="PANTHER" id="PTHR21512:SF5">
    <property type="entry name" value="TRAFFICKING PROTEIN PARTICLE COMPLEX SUBUNIT 9"/>
    <property type="match status" value="1"/>
</dbReference>
<dbReference type="Pfam" id="PF08626">
    <property type="entry name" value="TRAPPC9-Trs120"/>
    <property type="match status" value="1"/>
</dbReference>
<proteinExistence type="predicted"/>
<protein>
    <recommendedName>
        <fullName evidence="10">TRAPP II complex</fullName>
    </recommendedName>
</protein>
<dbReference type="Pfam" id="PF26280">
    <property type="entry name" value="Ig_TRAPPC9-Trs120_2nd"/>
    <property type="match status" value="1"/>
</dbReference>
<feature type="domain" description="Trs120/TRAPPC9 third Ig-like" evidence="7">
    <location>
        <begin position="1064"/>
        <end position="1236"/>
    </location>
</feature>
<dbReference type="InterPro" id="IPR058565">
    <property type="entry name" value="Ig_TRAPPC9_Trs120_1st"/>
</dbReference>
<accession>A0A5C2SS55</accession>
<evidence type="ECO:0000256" key="3">
    <source>
        <dbReference type="SAM" id="MobiDB-lite"/>
    </source>
</evidence>
<feature type="compositionally biased region" description="Polar residues" evidence="3">
    <location>
        <begin position="599"/>
        <end position="608"/>
    </location>
</feature>
<feature type="compositionally biased region" description="Basic and acidic residues" evidence="3">
    <location>
        <begin position="216"/>
        <end position="226"/>
    </location>
</feature>
<keyword evidence="9" id="KW-1185">Reference proteome</keyword>
<comment type="subcellular location">
    <subcellularLocation>
        <location evidence="1">Golgi apparatus</location>
    </subcellularLocation>
</comment>
<evidence type="ECO:0000259" key="5">
    <source>
        <dbReference type="Pfam" id="PF26251"/>
    </source>
</evidence>
<feature type="domain" description="Trs120/TRAPPC9 first Ig-like" evidence="6">
    <location>
        <begin position="705"/>
        <end position="909"/>
    </location>
</feature>
<dbReference type="EMBL" id="ML122251">
    <property type="protein sequence ID" value="RPD66244.1"/>
    <property type="molecule type" value="Genomic_DNA"/>
</dbReference>
<reference evidence="8" key="1">
    <citation type="journal article" date="2018" name="Genome Biol. Evol.">
        <title>Genomics and development of Lentinus tigrinus, a white-rot wood-decaying mushroom with dimorphic fruiting bodies.</title>
        <authorList>
            <person name="Wu B."/>
            <person name="Xu Z."/>
            <person name="Knudson A."/>
            <person name="Carlson A."/>
            <person name="Chen N."/>
            <person name="Kovaka S."/>
            <person name="LaButti K."/>
            <person name="Lipzen A."/>
            <person name="Pennachio C."/>
            <person name="Riley R."/>
            <person name="Schakwitz W."/>
            <person name="Umezawa K."/>
            <person name="Ohm R.A."/>
            <person name="Grigoriev I.V."/>
            <person name="Nagy L.G."/>
            <person name="Gibbons J."/>
            <person name="Hibbett D."/>
        </authorList>
    </citation>
    <scope>NUCLEOTIDE SEQUENCE [LARGE SCALE GENOMIC DNA]</scope>
    <source>
        <strain evidence="8">ALCF2SS1-6</strain>
    </source>
</reference>
<dbReference type="OrthoDB" id="27962at2759"/>
<evidence type="ECO:0000256" key="1">
    <source>
        <dbReference type="ARBA" id="ARBA00004555"/>
    </source>
</evidence>